<dbReference type="EMBL" id="JASNQZ010000001">
    <property type="protein sequence ID" value="KAL0960476.1"/>
    <property type="molecule type" value="Genomic_DNA"/>
</dbReference>
<keyword evidence="13" id="KW-1185">Reference proteome</keyword>
<dbReference type="PANTHER" id="PTHR21403:SF8">
    <property type="entry name" value="ATP PHOSPHORIBOSYLTRANSFERASE"/>
    <property type="match status" value="1"/>
</dbReference>
<feature type="domain" description="Histidine biosynthesis HisG C-terminal" evidence="11">
    <location>
        <begin position="280"/>
        <end position="352"/>
    </location>
</feature>
<comment type="similarity">
    <text evidence="3">Belongs to the ATP phosphoribosyltransferase family.</text>
</comment>
<evidence type="ECO:0000256" key="1">
    <source>
        <dbReference type="ARBA" id="ARBA00000915"/>
    </source>
</evidence>
<dbReference type="Gene3D" id="3.40.190.10">
    <property type="entry name" value="Periplasmic binding protein-like II"/>
    <property type="match status" value="2"/>
</dbReference>
<keyword evidence="7" id="KW-0328">Glycosyltransferase</keyword>
<dbReference type="NCBIfam" id="TIGR03455">
    <property type="entry name" value="HisG_C-term"/>
    <property type="match status" value="1"/>
</dbReference>
<evidence type="ECO:0000256" key="4">
    <source>
        <dbReference type="ARBA" id="ARBA00011946"/>
    </source>
</evidence>
<evidence type="ECO:0000256" key="5">
    <source>
        <dbReference type="ARBA" id="ARBA00020998"/>
    </source>
</evidence>
<name>A0ABR3JZE6_9AGAR</name>
<dbReference type="InterPro" id="IPR011322">
    <property type="entry name" value="N-reg_PII-like_a/b"/>
</dbReference>
<dbReference type="InterPro" id="IPR020621">
    <property type="entry name" value="ATP-PRT_HisG_long"/>
</dbReference>
<dbReference type="InterPro" id="IPR001348">
    <property type="entry name" value="ATP_PRibTrfase_HisG"/>
</dbReference>
<evidence type="ECO:0000256" key="2">
    <source>
        <dbReference type="ARBA" id="ARBA00004667"/>
    </source>
</evidence>
<evidence type="ECO:0000256" key="6">
    <source>
        <dbReference type="ARBA" id="ARBA00022605"/>
    </source>
</evidence>
<evidence type="ECO:0000259" key="10">
    <source>
        <dbReference type="Pfam" id="PF01634"/>
    </source>
</evidence>
<dbReference type="PANTHER" id="PTHR21403">
    <property type="entry name" value="ATP PHOSPHORIBOSYLTRANSFERASE ATP-PRTASE"/>
    <property type="match status" value="1"/>
</dbReference>
<keyword evidence="6" id="KW-0028">Amino-acid biosynthesis</keyword>
<dbReference type="InterPro" id="IPR015867">
    <property type="entry name" value="N-reg_PII/ATP_PRibTrfase_C"/>
</dbReference>
<comment type="caution">
    <text evidence="12">The sequence shown here is derived from an EMBL/GenBank/DDBJ whole genome shotgun (WGS) entry which is preliminary data.</text>
</comment>
<dbReference type="PROSITE" id="PS01316">
    <property type="entry name" value="ATP_P_PHORIBOSYLTR"/>
    <property type="match status" value="1"/>
</dbReference>
<proteinExistence type="inferred from homology"/>
<protein>
    <recommendedName>
        <fullName evidence="5">ATP phosphoribosyltransferase</fullName>
        <ecNumber evidence="4">2.4.2.17</ecNumber>
    </recommendedName>
</protein>
<dbReference type="SUPFAM" id="SSF53850">
    <property type="entry name" value="Periplasmic binding protein-like II"/>
    <property type="match status" value="1"/>
</dbReference>
<feature type="domain" description="ATP phosphoribosyltransferase catalytic" evidence="10">
    <location>
        <begin position="110"/>
        <end position="274"/>
    </location>
</feature>
<keyword evidence="9" id="KW-0368">Histidine biosynthesis</keyword>
<evidence type="ECO:0000256" key="7">
    <source>
        <dbReference type="ARBA" id="ARBA00022676"/>
    </source>
</evidence>
<comment type="catalytic activity">
    <reaction evidence="1">
        <text>1-(5-phospho-beta-D-ribosyl)-ATP + diphosphate = 5-phospho-alpha-D-ribose 1-diphosphate + ATP</text>
        <dbReference type="Rhea" id="RHEA:18473"/>
        <dbReference type="ChEBI" id="CHEBI:30616"/>
        <dbReference type="ChEBI" id="CHEBI:33019"/>
        <dbReference type="ChEBI" id="CHEBI:58017"/>
        <dbReference type="ChEBI" id="CHEBI:73183"/>
        <dbReference type="EC" id="2.4.2.17"/>
    </reaction>
</comment>
<evidence type="ECO:0000313" key="12">
    <source>
        <dbReference type="EMBL" id="KAL0960476.1"/>
    </source>
</evidence>
<dbReference type="EC" id="2.4.2.17" evidence="4"/>
<keyword evidence="8" id="KW-0808">Transferase</keyword>
<dbReference type="Gene3D" id="3.30.70.120">
    <property type="match status" value="1"/>
</dbReference>
<sequence>MSGQSQTQLVLQSLRRHDSEEASLRLQGSPHNRDDTLTLLGAGKDNKVPNMILGPESLDGRLLFAIPKKGRLHEKCLSLLAGADIQFRRPNRLDVCVALNHPVALVFLPASDIPSFVGKGNVDLGITGHDVILEAQMKDHVTEVLRLGFGKCSLQVQAPEAATHLKTAEDLAGKRVVTSFEVLAGEYFKEIDDKLGLEGDQRTKIEYVGGSVEAACALGLADGIVDLVESGDTMRAAGLHPVATLLETEAVLIKSSTPKHPHLAPLIQLITSRIAGVIAASKYVICEYNILREKLPQATALTPGRRAPTISPLEEEGWVAVSSMVEKRKISNIMDELVKIGAEDVLVFNLDNCRV</sequence>
<dbReference type="Pfam" id="PF01634">
    <property type="entry name" value="HisG"/>
    <property type="match status" value="1"/>
</dbReference>
<dbReference type="Pfam" id="PF08029">
    <property type="entry name" value="HisG_C"/>
    <property type="match status" value="1"/>
</dbReference>
<dbReference type="CDD" id="cd13592">
    <property type="entry name" value="PBP2_HisGL2"/>
    <property type="match status" value="1"/>
</dbReference>
<dbReference type="InterPro" id="IPR013820">
    <property type="entry name" value="ATP_PRibTrfase_cat"/>
</dbReference>
<accession>A0ABR3JZE6</accession>
<dbReference type="Proteomes" id="UP001556367">
    <property type="component" value="Unassembled WGS sequence"/>
</dbReference>
<dbReference type="NCBIfam" id="TIGR00070">
    <property type="entry name" value="hisG"/>
    <property type="match status" value="1"/>
</dbReference>
<evidence type="ECO:0000256" key="8">
    <source>
        <dbReference type="ARBA" id="ARBA00022679"/>
    </source>
</evidence>
<organism evidence="12 13">
    <name type="scientific">Hohenbuehelia grisea</name>
    <dbReference type="NCBI Taxonomy" id="104357"/>
    <lineage>
        <taxon>Eukaryota</taxon>
        <taxon>Fungi</taxon>
        <taxon>Dikarya</taxon>
        <taxon>Basidiomycota</taxon>
        <taxon>Agaricomycotina</taxon>
        <taxon>Agaricomycetes</taxon>
        <taxon>Agaricomycetidae</taxon>
        <taxon>Agaricales</taxon>
        <taxon>Pleurotineae</taxon>
        <taxon>Pleurotaceae</taxon>
        <taxon>Hohenbuehelia</taxon>
    </lineage>
</organism>
<evidence type="ECO:0000259" key="11">
    <source>
        <dbReference type="Pfam" id="PF08029"/>
    </source>
</evidence>
<dbReference type="InterPro" id="IPR013115">
    <property type="entry name" value="HisG_C"/>
</dbReference>
<comment type="pathway">
    <text evidence="2">Amino-acid biosynthesis; L-histidine biosynthesis; L-histidine from 5-phospho-alpha-D-ribose 1-diphosphate: step 1/9.</text>
</comment>
<evidence type="ECO:0000256" key="3">
    <source>
        <dbReference type="ARBA" id="ARBA00009372"/>
    </source>
</evidence>
<dbReference type="HAMAP" id="MF_00079">
    <property type="entry name" value="HisG_Long"/>
    <property type="match status" value="1"/>
</dbReference>
<evidence type="ECO:0000313" key="13">
    <source>
        <dbReference type="Proteomes" id="UP001556367"/>
    </source>
</evidence>
<evidence type="ECO:0000256" key="9">
    <source>
        <dbReference type="ARBA" id="ARBA00023102"/>
    </source>
</evidence>
<dbReference type="InterPro" id="IPR018198">
    <property type="entry name" value="ATP_PRibTrfase_CS"/>
</dbReference>
<gene>
    <name evidence="12" type="ORF">HGRIS_005518</name>
</gene>
<reference evidence="13" key="1">
    <citation type="submission" date="2024-06" db="EMBL/GenBank/DDBJ databases">
        <title>Multi-omics analyses provide insights into the biosynthesis of the anticancer antibiotic pleurotin in Hohenbuehelia grisea.</title>
        <authorList>
            <person name="Weaver J.A."/>
            <person name="Alberti F."/>
        </authorList>
    </citation>
    <scope>NUCLEOTIDE SEQUENCE [LARGE SCALE GENOMIC DNA]</scope>
    <source>
        <strain evidence="13">T-177</strain>
    </source>
</reference>
<dbReference type="SUPFAM" id="SSF54913">
    <property type="entry name" value="GlnB-like"/>
    <property type="match status" value="1"/>
</dbReference>